<evidence type="ECO:0000313" key="2">
    <source>
        <dbReference type="EMBL" id="SJL11949.1"/>
    </source>
</evidence>
<gene>
    <name evidence="2" type="ORF">ARMOST_15363</name>
</gene>
<reference evidence="3" key="1">
    <citation type="journal article" date="2017" name="Nat. Ecol. Evol.">
        <title>Genome expansion and lineage-specific genetic innovations in the forest pathogenic fungi Armillaria.</title>
        <authorList>
            <person name="Sipos G."/>
            <person name="Prasanna A.N."/>
            <person name="Walter M.C."/>
            <person name="O'Connor E."/>
            <person name="Balint B."/>
            <person name="Krizsan K."/>
            <person name="Kiss B."/>
            <person name="Hess J."/>
            <person name="Varga T."/>
            <person name="Slot J."/>
            <person name="Riley R."/>
            <person name="Boka B."/>
            <person name="Rigling D."/>
            <person name="Barry K."/>
            <person name="Lee J."/>
            <person name="Mihaltcheva S."/>
            <person name="LaButti K."/>
            <person name="Lipzen A."/>
            <person name="Waldron R."/>
            <person name="Moloney N.M."/>
            <person name="Sperisen C."/>
            <person name="Kredics L."/>
            <person name="Vagvoelgyi C."/>
            <person name="Patrignani A."/>
            <person name="Fitzpatrick D."/>
            <person name="Nagy I."/>
            <person name="Doyle S."/>
            <person name="Anderson J.B."/>
            <person name="Grigoriev I.V."/>
            <person name="Gueldener U."/>
            <person name="Muensterkoetter M."/>
            <person name="Nagy L.G."/>
        </authorList>
    </citation>
    <scope>NUCLEOTIDE SEQUENCE [LARGE SCALE GENOMIC DNA]</scope>
    <source>
        <strain evidence="3">C18/9</strain>
    </source>
</reference>
<dbReference type="Proteomes" id="UP000219338">
    <property type="component" value="Unassembled WGS sequence"/>
</dbReference>
<dbReference type="AlphaFoldDB" id="A0A284RT74"/>
<name>A0A284RT74_ARMOS</name>
<dbReference type="EMBL" id="FUEG01000015">
    <property type="protein sequence ID" value="SJL11949.1"/>
    <property type="molecule type" value="Genomic_DNA"/>
</dbReference>
<organism evidence="2 3">
    <name type="scientific">Armillaria ostoyae</name>
    <name type="common">Armillaria root rot fungus</name>
    <dbReference type="NCBI Taxonomy" id="47428"/>
    <lineage>
        <taxon>Eukaryota</taxon>
        <taxon>Fungi</taxon>
        <taxon>Dikarya</taxon>
        <taxon>Basidiomycota</taxon>
        <taxon>Agaricomycotina</taxon>
        <taxon>Agaricomycetes</taxon>
        <taxon>Agaricomycetidae</taxon>
        <taxon>Agaricales</taxon>
        <taxon>Marasmiineae</taxon>
        <taxon>Physalacriaceae</taxon>
        <taxon>Armillaria</taxon>
    </lineage>
</organism>
<sequence>MAPSVLRLSSEELMDALMHRIQKNSAKWDTAKINAMERRLQMAAAVVRGARNSQQPINRIPPELLAQIFSTIQHHLPGFLPLVGPGSDYPRGQDWLCVLEVCRHWRGVAATFHSLWAAIDNDLEPLTFLKRSSESLLTVVLGLKKTHFDQHSLAKIVEELPRIREFHIDFCHSGSLLESSGLLTNSAPKLVSLSLLPNHQPHMAAGLSSTLSKLFMGEMPKLKQLSLGYFTSWPQNYFRNLTHLCLISQDPLTRPSTSEFLDFLESSPRLEKLALIDAGPTRYVSDDLLLVPIDRIVALDHLTEIDMNASNGIASITRLLSHLALPEQTNMFFWGQPLVQPQEEISSLLPSDISHLRNIQNIQEYRLVEHGNGRSASPDIVAVVNGVLFIRGNFALTQLATLPLRFPLNNVKRLFLSPYSSPPHHPHHPYGNFDTISRMWRVAFEKMPSLEAITIRSRDMRKAKVILEGLYPRGTEKLSPCPLLTSLRIERYASDVSTFLAFFIAVLAEERRGIESVKIISLNKSHKPGGVAWGGSSWSPPYGSDSDDDSEEDGCEDDQVETEVTMPQSDGIEALERRVRNVSQMKRTNSYTRWTPKEWPTQAYLWKKESEKRSFEW</sequence>
<feature type="compositionally biased region" description="Acidic residues" evidence="1">
    <location>
        <begin position="545"/>
        <end position="561"/>
    </location>
</feature>
<proteinExistence type="predicted"/>
<dbReference type="InterPro" id="IPR032675">
    <property type="entry name" value="LRR_dom_sf"/>
</dbReference>
<feature type="region of interest" description="Disordered" evidence="1">
    <location>
        <begin position="532"/>
        <end position="573"/>
    </location>
</feature>
<dbReference type="Gene3D" id="1.20.1280.50">
    <property type="match status" value="1"/>
</dbReference>
<dbReference type="OMA" id="PTQAYLW"/>
<protein>
    <submittedName>
        <fullName evidence="2">Uncharacterized protein</fullName>
    </submittedName>
</protein>
<evidence type="ECO:0000313" key="3">
    <source>
        <dbReference type="Proteomes" id="UP000219338"/>
    </source>
</evidence>
<dbReference type="SUPFAM" id="SSF52047">
    <property type="entry name" value="RNI-like"/>
    <property type="match status" value="1"/>
</dbReference>
<keyword evidence="3" id="KW-1185">Reference proteome</keyword>
<feature type="compositionally biased region" description="Low complexity" evidence="1">
    <location>
        <begin position="534"/>
        <end position="544"/>
    </location>
</feature>
<dbReference type="OrthoDB" id="2906561at2759"/>
<dbReference type="STRING" id="47428.A0A284RT74"/>
<accession>A0A284RT74</accession>
<dbReference type="Gene3D" id="3.80.10.10">
    <property type="entry name" value="Ribonuclease Inhibitor"/>
    <property type="match status" value="1"/>
</dbReference>
<evidence type="ECO:0000256" key="1">
    <source>
        <dbReference type="SAM" id="MobiDB-lite"/>
    </source>
</evidence>